<dbReference type="Gene3D" id="3.40.50.720">
    <property type="entry name" value="NAD(P)-binding Rossmann-like Domain"/>
    <property type="match status" value="1"/>
</dbReference>
<dbReference type="SUPFAM" id="SSF51735">
    <property type="entry name" value="NAD(P)-binding Rossmann-fold domains"/>
    <property type="match status" value="1"/>
</dbReference>
<dbReference type="Pfam" id="PF00106">
    <property type="entry name" value="adh_short"/>
    <property type="match status" value="1"/>
</dbReference>
<dbReference type="InterPro" id="IPR002347">
    <property type="entry name" value="SDR_fam"/>
</dbReference>
<protein>
    <recommendedName>
        <fullName evidence="3">NAD(P)-binding protein</fullName>
    </recommendedName>
</protein>
<name>A0ABP0BR10_9PEZI</name>
<reference evidence="1 2" key="1">
    <citation type="submission" date="2024-01" db="EMBL/GenBank/DDBJ databases">
        <authorList>
            <person name="Allen C."/>
            <person name="Tagirdzhanova G."/>
        </authorList>
    </citation>
    <scope>NUCLEOTIDE SEQUENCE [LARGE SCALE GENOMIC DNA]</scope>
</reference>
<dbReference type="PANTHER" id="PTHR45458:SF3">
    <property type="entry name" value="CHAIN DEHYDROGENASE (ATSC), PUTATIVE-RELATED"/>
    <property type="match status" value="1"/>
</dbReference>
<dbReference type="InterPro" id="IPR036291">
    <property type="entry name" value="NAD(P)-bd_dom_sf"/>
</dbReference>
<proteinExistence type="predicted"/>
<keyword evidence="2" id="KW-1185">Reference proteome</keyword>
<evidence type="ECO:0000313" key="2">
    <source>
        <dbReference type="Proteomes" id="UP001642482"/>
    </source>
</evidence>
<accession>A0ABP0BR10</accession>
<dbReference type="PANTHER" id="PTHR45458">
    <property type="entry name" value="SHORT-CHAIN DEHYDROGENASE/REDUCTASE SDR"/>
    <property type="match status" value="1"/>
</dbReference>
<sequence length="278" mass="29265">MPSYVVVGASRGIGLALVKELAADKNNTVIGLVRNVEAAKAKFAAEAPNAKIYAVHADLNNRKSLETAATETSAITGGAVDVFVANAAIGIAVNQLLSEEATTNPAEFEKNMLDSFRTNVLGAIQAVSYFAPLVLKGNLKKIAVISSGVGDIEFTLQSGMDMQSPYSISKAAINMAVAKFHLEFRPKGVTVFAISPGLVDTEFATDPNGPALSEEEAAARNANTMRTVGILKAYAPHWEPKMLTPAESANAVLKVIAGATIEKDGGKMVSHHGNQQWL</sequence>
<gene>
    <name evidence="1" type="ORF">SEUCBS140593_004770</name>
</gene>
<dbReference type="Proteomes" id="UP001642482">
    <property type="component" value="Unassembled WGS sequence"/>
</dbReference>
<dbReference type="PRINTS" id="PR00081">
    <property type="entry name" value="GDHRDH"/>
</dbReference>
<evidence type="ECO:0000313" key="1">
    <source>
        <dbReference type="EMBL" id="CAK7222063.1"/>
    </source>
</evidence>
<dbReference type="EMBL" id="CAWUHD010000043">
    <property type="protein sequence ID" value="CAK7222063.1"/>
    <property type="molecule type" value="Genomic_DNA"/>
</dbReference>
<organism evidence="1 2">
    <name type="scientific">Sporothrix eucalyptigena</name>
    <dbReference type="NCBI Taxonomy" id="1812306"/>
    <lineage>
        <taxon>Eukaryota</taxon>
        <taxon>Fungi</taxon>
        <taxon>Dikarya</taxon>
        <taxon>Ascomycota</taxon>
        <taxon>Pezizomycotina</taxon>
        <taxon>Sordariomycetes</taxon>
        <taxon>Sordariomycetidae</taxon>
        <taxon>Ophiostomatales</taxon>
        <taxon>Ophiostomataceae</taxon>
        <taxon>Sporothrix</taxon>
    </lineage>
</organism>
<evidence type="ECO:0008006" key="3">
    <source>
        <dbReference type="Google" id="ProtNLM"/>
    </source>
</evidence>
<comment type="caution">
    <text evidence="1">The sequence shown here is derived from an EMBL/GenBank/DDBJ whole genome shotgun (WGS) entry which is preliminary data.</text>
</comment>
<dbReference type="InterPro" id="IPR052184">
    <property type="entry name" value="SDR_enzymes"/>
</dbReference>